<feature type="transmembrane region" description="Helical" evidence="8">
    <location>
        <begin position="135"/>
        <end position="154"/>
    </location>
</feature>
<dbReference type="SUPFAM" id="SSF116726">
    <property type="entry name" value="TrkA C-terminal domain-like"/>
    <property type="match status" value="2"/>
</dbReference>
<protein>
    <submittedName>
        <fullName evidence="10">SLC13 family permease</fullName>
    </submittedName>
</protein>
<keyword evidence="4" id="KW-0677">Repeat</keyword>
<accession>A0A2W5NVK3</accession>
<evidence type="ECO:0000256" key="2">
    <source>
        <dbReference type="ARBA" id="ARBA00022448"/>
    </source>
</evidence>
<gene>
    <name evidence="10" type="ORF">DI555_01540</name>
</gene>
<evidence type="ECO:0000256" key="5">
    <source>
        <dbReference type="ARBA" id="ARBA00022989"/>
    </source>
</evidence>
<dbReference type="GO" id="GO:0006813">
    <property type="term" value="P:potassium ion transport"/>
    <property type="evidence" value="ECO:0007669"/>
    <property type="project" value="InterPro"/>
</dbReference>
<evidence type="ECO:0000256" key="7">
    <source>
        <dbReference type="SAM" id="MobiDB-lite"/>
    </source>
</evidence>
<sequence>MTLNQWLSVATLCGMMLLFIWGRFRYDITAIIALLAALALGLVPPEKAFTGFADDIVIIIGSALVLSAAVQRTGLVERAVNLVSQWVRRPGSQLLILTGSVGVASGLIKNIGALAMMMPAASQLARRSGTNPSRFLMPMAFASLLGGLTTMIGTSPNIIVSRVREEMTGQPFRMFDYLPTGLGMLVMGLVFLRVAYRLVPADRRAAATMGEALNISDYTTEATVSAGSDAIGDTIEEFVAGHDNEIEVTAVLRAGLRGEVHPATHIAEGDVLILSGDPDALERAIARSQLSLDDDGEDDEHAGENKRARDDIGVIEGVVTAESAFVGSTAGRLMLKDRLGLRLVAISRQGESLRNKPGNVVMAAGDVVVLQGVLGEMPGRLRQLGVLPLAQRQIRLGMNRSSWWALAILALAMISTATGLVPVAVAFFAAAGAVIITGALPVNDAYEAVEWPILIMLGALIPVSETLQTTGASDILATQLSHIARDMPPWGAVAMVLAASMAVTPFLNNAATVLVVAPIAAVFATDLGYRPDAFLMATAIGAGCDFLTPIGHQCNTLVMGPGGYRFGDYARLGAPLSLLVLALGTPLIMYCWPL</sequence>
<dbReference type="Gene3D" id="3.30.70.1450">
    <property type="entry name" value="Regulator of K+ conductance, C-terminal domain"/>
    <property type="match status" value="2"/>
</dbReference>
<keyword evidence="3 8" id="KW-0812">Transmembrane</keyword>
<dbReference type="Pfam" id="PF03600">
    <property type="entry name" value="CitMHS"/>
    <property type="match status" value="1"/>
</dbReference>
<feature type="transmembrane region" description="Helical" evidence="8">
    <location>
        <begin position="174"/>
        <end position="196"/>
    </location>
</feature>
<feature type="transmembrane region" description="Helical" evidence="8">
    <location>
        <begin position="403"/>
        <end position="436"/>
    </location>
</feature>
<dbReference type="GO" id="GO:0008324">
    <property type="term" value="F:monoatomic cation transmembrane transporter activity"/>
    <property type="evidence" value="ECO:0007669"/>
    <property type="project" value="InterPro"/>
</dbReference>
<dbReference type="GO" id="GO:0005886">
    <property type="term" value="C:plasma membrane"/>
    <property type="evidence" value="ECO:0007669"/>
    <property type="project" value="TreeGrafter"/>
</dbReference>
<comment type="caution">
    <text evidence="10">The sequence shown here is derived from an EMBL/GenBank/DDBJ whole genome shotgun (WGS) entry which is preliminary data.</text>
</comment>
<dbReference type="PANTHER" id="PTHR43652">
    <property type="entry name" value="BASIC AMINO ACID ANTIPORTER YFCC-RELATED"/>
    <property type="match status" value="1"/>
</dbReference>
<name>A0A2W5NVK3_9SPHN</name>
<dbReference type="PROSITE" id="PS51202">
    <property type="entry name" value="RCK_C"/>
    <property type="match status" value="2"/>
</dbReference>
<evidence type="ECO:0000313" key="10">
    <source>
        <dbReference type="EMBL" id="PZQ57632.1"/>
    </source>
</evidence>
<feature type="transmembrane region" description="Helical" evidence="8">
    <location>
        <begin position="28"/>
        <end position="44"/>
    </location>
</feature>
<feature type="domain" description="RCK C-terminal" evidence="9">
    <location>
        <begin position="207"/>
        <end position="290"/>
    </location>
</feature>
<dbReference type="InterPro" id="IPR006037">
    <property type="entry name" value="RCK_C"/>
</dbReference>
<dbReference type="PANTHER" id="PTHR43652:SF2">
    <property type="entry name" value="BASIC AMINO ACID ANTIPORTER YFCC-RELATED"/>
    <property type="match status" value="1"/>
</dbReference>
<evidence type="ECO:0000256" key="6">
    <source>
        <dbReference type="ARBA" id="ARBA00023136"/>
    </source>
</evidence>
<evidence type="ECO:0000313" key="11">
    <source>
        <dbReference type="Proteomes" id="UP000249082"/>
    </source>
</evidence>
<keyword evidence="6 8" id="KW-0472">Membrane</keyword>
<evidence type="ECO:0000256" key="3">
    <source>
        <dbReference type="ARBA" id="ARBA00022692"/>
    </source>
</evidence>
<feature type="domain" description="RCK C-terminal" evidence="9">
    <location>
        <begin position="301"/>
        <end position="387"/>
    </location>
</feature>
<keyword evidence="5 8" id="KW-1133">Transmembrane helix</keyword>
<dbReference type="Proteomes" id="UP000249082">
    <property type="component" value="Unassembled WGS sequence"/>
</dbReference>
<evidence type="ECO:0000256" key="1">
    <source>
        <dbReference type="ARBA" id="ARBA00004141"/>
    </source>
</evidence>
<feature type="transmembrane region" description="Helical" evidence="8">
    <location>
        <begin position="572"/>
        <end position="592"/>
    </location>
</feature>
<organism evidence="10 11">
    <name type="scientific">Novosphingobium pentaromativorans</name>
    <dbReference type="NCBI Taxonomy" id="205844"/>
    <lineage>
        <taxon>Bacteria</taxon>
        <taxon>Pseudomonadati</taxon>
        <taxon>Pseudomonadota</taxon>
        <taxon>Alphaproteobacteria</taxon>
        <taxon>Sphingomonadales</taxon>
        <taxon>Sphingomonadaceae</taxon>
        <taxon>Novosphingobium</taxon>
    </lineage>
</organism>
<feature type="compositionally biased region" description="Acidic residues" evidence="7">
    <location>
        <begin position="292"/>
        <end position="301"/>
    </location>
</feature>
<evidence type="ECO:0000259" key="9">
    <source>
        <dbReference type="PROSITE" id="PS51202"/>
    </source>
</evidence>
<dbReference type="InterPro" id="IPR051679">
    <property type="entry name" value="DASS-Related_Transporters"/>
</dbReference>
<comment type="subcellular location">
    <subcellularLocation>
        <location evidence="1">Membrane</location>
        <topology evidence="1">Multi-pass membrane protein</topology>
    </subcellularLocation>
</comment>
<dbReference type="EMBL" id="QFPX01000001">
    <property type="protein sequence ID" value="PZQ57632.1"/>
    <property type="molecule type" value="Genomic_DNA"/>
</dbReference>
<evidence type="ECO:0000256" key="4">
    <source>
        <dbReference type="ARBA" id="ARBA00022737"/>
    </source>
</evidence>
<proteinExistence type="predicted"/>
<dbReference type="InterPro" id="IPR036721">
    <property type="entry name" value="RCK_C_sf"/>
</dbReference>
<dbReference type="InterPro" id="IPR004680">
    <property type="entry name" value="Cit_transptr-like_dom"/>
</dbReference>
<reference evidence="10 11" key="1">
    <citation type="submission" date="2017-08" db="EMBL/GenBank/DDBJ databases">
        <title>Infants hospitalized years apart are colonized by the same room-sourced microbial strains.</title>
        <authorList>
            <person name="Brooks B."/>
            <person name="Olm M.R."/>
            <person name="Firek B.A."/>
            <person name="Baker R."/>
            <person name="Thomas B.C."/>
            <person name="Morowitz M.J."/>
            <person name="Banfield J.F."/>
        </authorList>
    </citation>
    <scope>NUCLEOTIDE SEQUENCE [LARGE SCALE GENOMIC DNA]</scope>
    <source>
        <strain evidence="10">S2_005_002_R2_33</strain>
    </source>
</reference>
<feature type="transmembrane region" description="Helical" evidence="8">
    <location>
        <begin position="56"/>
        <end position="74"/>
    </location>
</feature>
<feature type="transmembrane region" description="Helical" evidence="8">
    <location>
        <begin position="510"/>
        <end position="527"/>
    </location>
</feature>
<feature type="transmembrane region" description="Helical" evidence="8">
    <location>
        <begin position="94"/>
        <end position="115"/>
    </location>
</feature>
<evidence type="ECO:0000256" key="8">
    <source>
        <dbReference type="SAM" id="Phobius"/>
    </source>
</evidence>
<dbReference type="CDD" id="cd01115">
    <property type="entry name" value="SLC13_permease"/>
    <property type="match status" value="1"/>
</dbReference>
<dbReference type="AlphaFoldDB" id="A0A2W5NVK3"/>
<keyword evidence="2" id="KW-0813">Transport</keyword>
<feature type="region of interest" description="Disordered" evidence="7">
    <location>
        <begin position="288"/>
        <end position="307"/>
    </location>
</feature>